<keyword evidence="2" id="KW-0479">Metal-binding</keyword>
<feature type="domain" description="CENP-V/GFA" evidence="4">
    <location>
        <begin position="6"/>
        <end position="118"/>
    </location>
</feature>
<dbReference type="Pfam" id="PF04828">
    <property type="entry name" value="GFA"/>
    <property type="match status" value="1"/>
</dbReference>
<dbReference type="Proteomes" id="UP001374579">
    <property type="component" value="Unassembled WGS sequence"/>
</dbReference>
<name>A0AAN9AK29_9CAEN</name>
<dbReference type="GO" id="GO:0046872">
    <property type="term" value="F:metal ion binding"/>
    <property type="evidence" value="ECO:0007669"/>
    <property type="project" value="UniProtKB-KW"/>
</dbReference>
<comment type="caution">
    <text evidence="5">The sequence shown here is derived from an EMBL/GenBank/DDBJ whole genome shotgun (WGS) entry which is preliminary data.</text>
</comment>
<evidence type="ECO:0000256" key="2">
    <source>
        <dbReference type="ARBA" id="ARBA00022723"/>
    </source>
</evidence>
<reference evidence="5 6" key="1">
    <citation type="submission" date="2024-02" db="EMBL/GenBank/DDBJ databases">
        <title>Chromosome-scale genome assembly of the rough periwinkle Littorina saxatilis.</title>
        <authorList>
            <person name="De Jode A."/>
            <person name="Faria R."/>
            <person name="Formenti G."/>
            <person name="Sims Y."/>
            <person name="Smith T.P."/>
            <person name="Tracey A."/>
            <person name="Wood J.M.D."/>
            <person name="Zagrodzka Z.B."/>
            <person name="Johannesson K."/>
            <person name="Butlin R.K."/>
            <person name="Leder E.H."/>
        </authorList>
    </citation>
    <scope>NUCLEOTIDE SEQUENCE [LARGE SCALE GENOMIC DNA]</scope>
    <source>
        <strain evidence="5">Snail1</strain>
        <tissue evidence="5">Muscle</tissue>
    </source>
</reference>
<proteinExistence type="inferred from homology"/>
<accession>A0AAN9AK29</accession>
<dbReference type="InterPro" id="IPR052355">
    <property type="entry name" value="CENP-V-like"/>
</dbReference>
<dbReference type="InterPro" id="IPR011057">
    <property type="entry name" value="Mss4-like_sf"/>
</dbReference>
<evidence type="ECO:0000313" key="5">
    <source>
        <dbReference type="EMBL" id="KAK7088296.1"/>
    </source>
</evidence>
<dbReference type="PANTHER" id="PTHR28620">
    <property type="entry name" value="CENTROMERE PROTEIN V"/>
    <property type="match status" value="1"/>
</dbReference>
<dbReference type="AlphaFoldDB" id="A0AAN9AK29"/>
<keyword evidence="6" id="KW-1185">Reference proteome</keyword>
<sequence>MEEVCHMGGCHCGAVRFRVYAPRIIKAIDCNCSICKKKQNIHFIVPESKFELIKGQENLTTYTFNTGVAKHTFCKICGVQSFYRPRSNPDGYGVMPHCLDQGTVERVDIEKFEGEQWEQNIVSSDIASRSKVN</sequence>
<evidence type="ECO:0000256" key="1">
    <source>
        <dbReference type="ARBA" id="ARBA00005495"/>
    </source>
</evidence>
<dbReference type="GO" id="GO:0016846">
    <property type="term" value="F:carbon-sulfur lyase activity"/>
    <property type="evidence" value="ECO:0007669"/>
    <property type="project" value="InterPro"/>
</dbReference>
<dbReference type="EMBL" id="JBAMIC010004070">
    <property type="protein sequence ID" value="KAK7088296.1"/>
    <property type="molecule type" value="Genomic_DNA"/>
</dbReference>
<dbReference type="PROSITE" id="PS51891">
    <property type="entry name" value="CENP_V_GFA"/>
    <property type="match status" value="1"/>
</dbReference>
<evidence type="ECO:0000256" key="3">
    <source>
        <dbReference type="ARBA" id="ARBA00022833"/>
    </source>
</evidence>
<keyword evidence="3" id="KW-0862">Zinc</keyword>
<dbReference type="Gene3D" id="2.170.150.70">
    <property type="match status" value="1"/>
</dbReference>
<evidence type="ECO:0000259" key="4">
    <source>
        <dbReference type="PROSITE" id="PS51891"/>
    </source>
</evidence>
<comment type="similarity">
    <text evidence="1">Belongs to the Gfa family.</text>
</comment>
<dbReference type="SUPFAM" id="SSF51316">
    <property type="entry name" value="Mss4-like"/>
    <property type="match status" value="1"/>
</dbReference>
<protein>
    <recommendedName>
        <fullName evidence="4">CENP-V/GFA domain-containing protein</fullName>
    </recommendedName>
</protein>
<dbReference type="PANTHER" id="PTHR28620:SF1">
    <property type="entry name" value="CENP-V_GFA DOMAIN-CONTAINING PROTEIN"/>
    <property type="match status" value="1"/>
</dbReference>
<gene>
    <name evidence="5" type="ORF">V1264_022229</name>
</gene>
<evidence type="ECO:0000313" key="6">
    <source>
        <dbReference type="Proteomes" id="UP001374579"/>
    </source>
</evidence>
<organism evidence="5 6">
    <name type="scientific">Littorina saxatilis</name>
    <dbReference type="NCBI Taxonomy" id="31220"/>
    <lineage>
        <taxon>Eukaryota</taxon>
        <taxon>Metazoa</taxon>
        <taxon>Spiralia</taxon>
        <taxon>Lophotrochozoa</taxon>
        <taxon>Mollusca</taxon>
        <taxon>Gastropoda</taxon>
        <taxon>Caenogastropoda</taxon>
        <taxon>Littorinimorpha</taxon>
        <taxon>Littorinoidea</taxon>
        <taxon>Littorinidae</taxon>
        <taxon>Littorina</taxon>
    </lineage>
</organism>
<dbReference type="InterPro" id="IPR006913">
    <property type="entry name" value="CENP-V/GFA"/>
</dbReference>